<dbReference type="SUPFAM" id="SSF53955">
    <property type="entry name" value="Lysozyme-like"/>
    <property type="match status" value="1"/>
</dbReference>
<dbReference type="KEGG" id="theu:HPC62_05125"/>
<dbReference type="EMBL" id="CP053661">
    <property type="protein sequence ID" value="QKD84779.1"/>
    <property type="molecule type" value="Genomic_DNA"/>
</dbReference>
<name>A0A6M8BBS4_9CYAN</name>
<organism evidence="1 2">
    <name type="scientific">Thermoleptolyngbya sichuanensis A183</name>
    <dbReference type="NCBI Taxonomy" id="2737172"/>
    <lineage>
        <taxon>Bacteria</taxon>
        <taxon>Bacillati</taxon>
        <taxon>Cyanobacteriota</taxon>
        <taxon>Cyanophyceae</taxon>
        <taxon>Oculatellales</taxon>
        <taxon>Oculatellaceae</taxon>
        <taxon>Thermoleptolyngbya</taxon>
        <taxon>Thermoleptolyngbya sichuanensis</taxon>
    </lineage>
</organism>
<dbReference type="AlphaFoldDB" id="A0A6M8BBS4"/>
<reference evidence="1 2" key="1">
    <citation type="submission" date="2020-05" db="EMBL/GenBank/DDBJ databases">
        <title>Complete genome sequence of of a novel Thermoleptolyngbya strain isolated from hot springs of Ganzi, Sichuan China.</title>
        <authorList>
            <person name="Tang J."/>
            <person name="Daroch M."/>
            <person name="Li L."/>
            <person name="Waleron K."/>
            <person name="Waleron M."/>
            <person name="Waleron M."/>
        </authorList>
    </citation>
    <scope>NUCLEOTIDE SEQUENCE [LARGE SCALE GENOMIC DNA]</scope>
    <source>
        <strain evidence="1 2">PKUAC-SCTA183</strain>
    </source>
</reference>
<protein>
    <submittedName>
        <fullName evidence="1">Glycoside hydrolase family protein</fullName>
    </submittedName>
</protein>
<evidence type="ECO:0000313" key="2">
    <source>
        <dbReference type="Proteomes" id="UP000505210"/>
    </source>
</evidence>
<dbReference type="Proteomes" id="UP000505210">
    <property type="component" value="Chromosome"/>
</dbReference>
<proteinExistence type="predicted"/>
<dbReference type="Gene3D" id="1.10.530.10">
    <property type="match status" value="1"/>
</dbReference>
<sequence length="207" mass="23002">MGALALMALPVVEKVMGWDGSLPRSGEPVGSVTPIPLRMKGGDPYIRALMRTISASESNDPRPYSLIYGGDRFEDFSQHPDRCVPIVAGPNLGDCTTAAGRYQFITSTWLEQAQTYHPNPSGLWRWRSYSFEPEYQDAVVYAWLSDPQAWGVDLAQLLRDGAIEEVLYILSPTWTSLGYGIETNSMSASLPYIYEEMLREELAIAGN</sequence>
<dbReference type="InterPro" id="IPR023346">
    <property type="entry name" value="Lysozyme-like_dom_sf"/>
</dbReference>
<keyword evidence="1" id="KW-0378">Hydrolase</keyword>
<accession>A0A6M8BBS4</accession>
<dbReference type="GO" id="GO:0016787">
    <property type="term" value="F:hydrolase activity"/>
    <property type="evidence" value="ECO:0007669"/>
    <property type="project" value="UniProtKB-KW"/>
</dbReference>
<gene>
    <name evidence="1" type="ORF">HPC62_05125</name>
</gene>
<evidence type="ECO:0000313" key="1">
    <source>
        <dbReference type="EMBL" id="QKD84779.1"/>
    </source>
</evidence>
<keyword evidence="2" id="KW-1185">Reference proteome</keyword>